<dbReference type="EMBL" id="KV875096">
    <property type="protein sequence ID" value="OIW30973.1"/>
    <property type="molecule type" value="Genomic_DNA"/>
</dbReference>
<name>A0A1J7IUH1_9PEZI</name>
<reference evidence="2 3" key="1">
    <citation type="submission" date="2016-10" db="EMBL/GenBank/DDBJ databases">
        <title>Draft genome sequence of Coniochaeta ligniaria NRRL30616, a lignocellulolytic fungus for bioabatement of inhibitors in plant biomass hydrolysates.</title>
        <authorList>
            <consortium name="DOE Joint Genome Institute"/>
            <person name="Jimenez D.J."/>
            <person name="Hector R.E."/>
            <person name="Riley R."/>
            <person name="Sun H."/>
            <person name="Grigoriev I.V."/>
            <person name="Van Elsas J.D."/>
            <person name="Nichols N.N."/>
        </authorList>
    </citation>
    <scope>NUCLEOTIDE SEQUENCE [LARGE SCALE GENOMIC DNA]</scope>
    <source>
        <strain evidence="2 3">NRRL 30616</strain>
    </source>
</reference>
<dbReference type="Proteomes" id="UP000182658">
    <property type="component" value="Unassembled WGS sequence"/>
</dbReference>
<dbReference type="AlphaFoldDB" id="A0A1J7IUH1"/>
<feature type="compositionally biased region" description="Basic and acidic residues" evidence="1">
    <location>
        <begin position="149"/>
        <end position="159"/>
    </location>
</feature>
<evidence type="ECO:0000313" key="3">
    <source>
        <dbReference type="Proteomes" id="UP000182658"/>
    </source>
</evidence>
<accession>A0A1J7IUH1</accession>
<proteinExistence type="predicted"/>
<gene>
    <name evidence="2" type="ORF">CONLIGDRAFT_679722</name>
</gene>
<organism evidence="2 3">
    <name type="scientific">Coniochaeta ligniaria NRRL 30616</name>
    <dbReference type="NCBI Taxonomy" id="1408157"/>
    <lineage>
        <taxon>Eukaryota</taxon>
        <taxon>Fungi</taxon>
        <taxon>Dikarya</taxon>
        <taxon>Ascomycota</taxon>
        <taxon>Pezizomycotina</taxon>
        <taxon>Sordariomycetes</taxon>
        <taxon>Sordariomycetidae</taxon>
        <taxon>Coniochaetales</taxon>
        <taxon>Coniochaetaceae</taxon>
        <taxon>Coniochaeta</taxon>
    </lineage>
</organism>
<feature type="compositionally biased region" description="Polar residues" evidence="1">
    <location>
        <begin position="163"/>
        <end position="179"/>
    </location>
</feature>
<evidence type="ECO:0000313" key="2">
    <source>
        <dbReference type="EMBL" id="OIW30973.1"/>
    </source>
</evidence>
<sequence length="179" mass="20042">MIKVNKHVSERCSARPPRFDTPIFDLIHITGALIRLEEVSSQVKADKAKPHLHEGNLALAKRVKIRIATDPEYAELTEIYANRLCNPDIFKANKARFHTLAKDTMAKYIRETSIIEWTPVAARSLKLEFADSESECLGQDTRSMATRATSRDTSEDDVVHGASVTSNLKPPQTNQADLL</sequence>
<evidence type="ECO:0000256" key="1">
    <source>
        <dbReference type="SAM" id="MobiDB-lite"/>
    </source>
</evidence>
<feature type="region of interest" description="Disordered" evidence="1">
    <location>
        <begin position="138"/>
        <end position="179"/>
    </location>
</feature>
<protein>
    <submittedName>
        <fullName evidence="2">Uncharacterized protein</fullName>
    </submittedName>
</protein>
<keyword evidence="3" id="KW-1185">Reference proteome</keyword>
<dbReference type="InParanoid" id="A0A1J7IUH1"/>